<evidence type="ECO:0000256" key="4">
    <source>
        <dbReference type="ARBA" id="ARBA00031006"/>
    </source>
</evidence>
<evidence type="ECO:0000259" key="6">
    <source>
        <dbReference type="SMART" id="SM00739"/>
    </source>
</evidence>
<dbReference type="GO" id="GO:0006357">
    <property type="term" value="P:regulation of transcription by RNA polymerase II"/>
    <property type="evidence" value="ECO:0007669"/>
    <property type="project" value="InterPro"/>
</dbReference>
<dbReference type="Pfam" id="PF03439">
    <property type="entry name" value="Spt5-NGN"/>
    <property type="match status" value="1"/>
</dbReference>
<reference evidence="7" key="1">
    <citation type="submission" date="2022-08" db="EMBL/GenBank/DDBJ databases">
        <title>A Global Phylogenomic Analysis of the Shiitake Genus Lentinula.</title>
        <authorList>
            <consortium name="DOE Joint Genome Institute"/>
            <person name="Sierra-Patev S."/>
            <person name="Min B."/>
            <person name="Naranjo-Ortiz M."/>
            <person name="Looney B."/>
            <person name="Konkel Z."/>
            <person name="Slot J.C."/>
            <person name="Sakamoto Y."/>
            <person name="Steenwyk J.L."/>
            <person name="Rokas A."/>
            <person name="Carro J."/>
            <person name="Camarero S."/>
            <person name="Ferreira P."/>
            <person name="Molpeceres G."/>
            <person name="Ruiz-Duenas F.J."/>
            <person name="Serrano A."/>
            <person name="Henrissat B."/>
            <person name="Drula E."/>
            <person name="Hughes K.W."/>
            <person name="Mata J.L."/>
            <person name="Ishikawa N.K."/>
            <person name="Vargas-Isla R."/>
            <person name="Ushijima S."/>
            <person name="Smith C.A."/>
            <person name="Ahrendt S."/>
            <person name="Andreopoulos W."/>
            <person name="He G."/>
            <person name="Labutti K."/>
            <person name="Lipzen A."/>
            <person name="Ng V."/>
            <person name="Riley R."/>
            <person name="Sandor L."/>
            <person name="Barry K."/>
            <person name="Martinez A.T."/>
            <person name="Xiao Y."/>
            <person name="Gibbons J.G."/>
            <person name="Terashima K."/>
            <person name="Grigoriev I.V."/>
            <person name="Hibbett D.S."/>
        </authorList>
    </citation>
    <scope>NUCLEOTIDE SEQUENCE</scope>
    <source>
        <strain evidence="7">JLM2183</strain>
    </source>
</reference>
<dbReference type="SMART" id="SM00739">
    <property type="entry name" value="KOW"/>
    <property type="match status" value="3"/>
</dbReference>
<dbReference type="AlphaFoldDB" id="A0A9W9DLL7"/>
<organism evidence="7 8">
    <name type="scientific">Lentinula aciculospora</name>
    <dbReference type="NCBI Taxonomy" id="153920"/>
    <lineage>
        <taxon>Eukaryota</taxon>
        <taxon>Fungi</taxon>
        <taxon>Dikarya</taxon>
        <taxon>Basidiomycota</taxon>
        <taxon>Agaricomycotina</taxon>
        <taxon>Agaricomycetes</taxon>
        <taxon>Agaricomycetidae</taxon>
        <taxon>Agaricales</taxon>
        <taxon>Marasmiineae</taxon>
        <taxon>Omphalotaceae</taxon>
        <taxon>Lentinula</taxon>
    </lineage>
</organism>
<feature type="domain" description="KOW" evidence="6">
    <location>
        <begin position="510"/>
        <end position="537"/>
    </location>
</feature>
<evidence type="ECO:0000313" key="8">
    <source>
        <dbReference type="Proteomes" id="UP001150266"/>
    </source>
</evidence>
<dbReference type="PANTHER" id="PTHR11125">
    <property type="entry name" value="SUPPRESSOR OF TY 5"/>
    <property type="match status" value="1"/>
</dbReference>
<sequence>MRGGCTKAQKFQPQFLDLAAQEDSDGSYESPTEDTDEEVEAGPSSKRSRNGPSDDKVSLHPRLEDVVDLITDKYVKSSIHTLEHGSEELLPASLHNVLKSSNQTEDWPLWRVKCSPGEEYHVLYLLMSKHEFLSRELHSAFFNPQNPGTVYLEASFLAGNTVDSLSYVLRTLSNVKAWTLTVVPSKDAPACFTFSKDSERLLQSPGEWVKIKRGLYQDDVGIVVDTFDKWGGMSGAKIALVPHLAIGSRKRSRLSMPCPPPQLFKPKTSESPYSHLTFEDGLIIKTFHSTNIVSASVIPSELISPFHESQHPFIRHATMPIPTHWQFDIGEVVWVSDPTNPGLTLGKIHAIDTTRVLQQIQFEVDTDGYGIRSYSPFDLLKVVQPGDYVSIVVGEQAGKTGFVVSRNEMLLTIAPGRFTDIWAHVNSVKVMSSPIEATTTQPWINVGVQLQLGPYALLDAIIKQQTLDVDLFNVIESKTGKLLFEYQPLAANQQEFRFMPELKAMRTGKVPWVGLKVSIVAGHFKGLQAIVRDVNHYQLDPQRPFKRSGITITLKRLVMGPTFNQLVQVDYDEVTFSEYKLADIFPPSQQQASYYLPWNIEEGNKHRNIDISGTKSISECQNESNANLTSDDSGSGTPLPTEFKRAHIFMGFWSPSSCTPI</sequence>
<evidence type="ECO:0000256" key="5">
    <source>
        <dbReference type="SAM" id="MobiDB-lite"/>
    </source>
</evidence>
<dbReference type="GO" id="GO:0032784">
    <property type="term" value="P:regulation of DNA-templated transcription elongation"/>
    <property type="evidence" value="ECO:0007669"/>
    <property type="project" value="InterPro"/>
</dbReference>
<comment type="caution">
    <text evidence="7">The sequence shown here is derived from an EMBL/GenBank/DDBJ whole genome shotgun (WGS) entry which is preliminary data.</text>
</comment>
<dbReference type="InterPro" id="IPR005824">
    <property type="entry name" value="KOW"/>
</dbReference>
<dbReference type="EMBL" id="JAOTPV010000014">
    <property type="protein sequence ID" value="KAJ4475497.1"/>
    <property type="molecule type" value="Genomic_DNA"/>
</dbReference>
<accession>A0A9W9DLL7</accession>
<name>A0A9W9DLL7_9AGAR</name>
<dbReference type="PANTHER" id="PTHR11125:SF7">
    <property type="entry name" value="TRANSCRIPTION ELONGATION FACTOR SPT5"/>
    <property type="match status" value="1"/>
</dbReference>
<evidence type="ECO:0000256" key="3">
    <source>
        <dbReference type="ARBA" id="ARBA00029865"/>
    </source>
</evidence>
<evidence type="ECO:0000256" key="1">
    <source>
        <dbReference type="ARBA" id="ARBA00023163"/>
    </source>
</evidence>
<dbReference type="InterPro" id="IPR039659">
    <property type="entry name" value="SPT5"/>
</dbReference>
<dbReference type="GO" id="GO:0003729">
    <property type="term" value="F:mRNA binding"/>
    <property type="evidence" value="ECO:0007669"/>
    <property type="project" value="TreeGrafter"/>
</dbReference>
<dbReference type="InterPro" id="IPR036735">
    <property type="entry name" value="NGN_dom_sf"/>
</dbReference>
<dbReference type="Proteomes" id="UP001150266">
    <property type="component" value="Unassembled WGS sequence"/>
</dbReference>
<gene>
    <name evidence="7" type="ORF">J3R30DRAFT_3705992</name>
</gene>
<dbReference type="Gene3D" id="3.30.70.940">
    <property type="entry name" value="NusG, N-terminal domain"/>
    <property type="match status" value="1"/>
</dbReference>
<feature type="compositionally biased region" description="Acidic residues" evidence="5">
    <location>
        <begin position="20"/>
        <end position="40"/>
    </location>
</feature>
<keyword evidence="1" id="KW-0804">Transcription</keyword>
<feature type="region of interest" description="Disordered" evidence="5">
    <location>
        <begin position="1"/>
        <end position="58"/>
    </location>
</feature>
<feature type="domain" description="KOW" evidence="6">
    <location>
        <begin position="382"/>
        <end position="409"/>
    </location>
</feature>
<dbReference type="InterPro" id="IPR005100">
    <property type="entry name" value="NGN-domain"/>
</dbReference>
<feature type="domain" description="KOW" evidence="6">
    <location>
        <begin position="202"/>
        <end position="229"/>
    </location>
</feature>
<dbReference type="OrthoDB" id="3048815at2759"/>
<proteinExistence type="predicted"/>
<keyword evidence="8" id="KW-1185">Reference proteome</keyword>
<evidence type="ECO:0000313" key="7">
    <source>
        <dbReference type="EMBL" id="KAJ4475497.1"/>
    </source>
</evidence>
<dbReference type="GO" id="GO:0032044">
    <property type="term" value="C:DSIF complex"/>
    <property type="evidence" value="ECO:0007669"/>
    <property type="project" value="TreeGrafter"/>
</dbReference>
<comment type="function">
    <text evidence="2">The SPT4-SPT5 complex mediates both activation and inhibition of transcription elongation, and plays a role in pre-mRNA processing. This complex seems to be important for the stability of the RNA polymerase II elongation machinery on the chromatin template but not for the inherent ability of this machinery to translocate down the gene.</text>
</comment>
<protein>
    <recommendedName>
        <fullName evidence="3">Chromatin elongation factor SPT5</fullName>
    </recommendedName>
    <alternativeName>
        <fullName evidence="4">Chromatin elongation factor spt5</fullName>
    </alternativeName>
</protein>
<dbReference type="GO" id="GO:0006368">
    <property type="term" value="P:transcription elongation by RNA polymerase II"/>
    <property type="evidence" value="ECO:0007669"/>
    <property type="project" value="TreeGrafter"/>
</dbReference>
<evidence type="ECO:0000256" key="2">
    <source>
        <dbReference type="ARBA" id="ARBA00024691"/>
    </source>
</evidence>